<name>A0ABN2Z1H9_9MICC</name>
<comment type="caution">
    <text evidence="2">The sequence shown here is derived from an EMBL/GenBank/DDBJ whole genome shotgun (WGS) entry which is preliminary data.</text>
</comment>
<reference evidence="2 3" key="1">
    <citation type="journal article" date="2019" name="Int. J. Syst. Evol. Microbiol.">
        <title>The Global Catalogue of Microorganisms (GCM) 10K type strain sequencing project: providing services to taxonomists for standard genome sequencing and annotation.</title>
        <authorList>
            <consortium name="The Broad Institute Genomics Platform"/>
            <consortium name="The Broad Institute Genome Sequencing Center for Infectious Disease"/>
            <person name="Wu L."/>
            <person name="Ma J."/>
        </authorList>
    </citation>
    <scope>NUCLEOTIDE SEQUENCE [LARGE SCALE GENOMIC DNA]</scope>
    <source>
        <strain evidence="2 3">JCM 15921</strain>
    </source>
</reference>
<gene>
    <name evidence="2" type="ORF">GCM10009825_19580</name>
</gene>
<dbReference type="Proteomes" id="UP001500102">
    <property type="component" value="Unassembled WGS sequence"/>
</dbReference>
<feature type="region of interest" description="Disordered" evidence="1">
    <location>
        <begin position="81"/>
        <end position="100"/>
    </location>
</feature>
<organism evidence="2 3">
    <name type="scientific">Arthrobacter humicola</name>
    <dbReference type="NCBI Taxonomy" id="409291"/>
    <lineage>
        <taxon>Bacteria</taxon>
        <taxon>Bacillati</taxon>
        <taxon>Actinomycetota</taxon>
        <taxon>Actinomycetes</taxon>
        <taxon>Micrococcales</taxon>
        <taxon>Micrococcaceae</taxon>
        <taxon>Arthrobacter</taxon>
    </lineage>
</organism>
<keyword evidence="3" id="KW-1185">Reference proteome</keyword>
<protein>
    <submittedName>
        <fullName evidence="2">Uncharacterized protein</fullName>
    </submittedName>
</protein>
<accession>A0ABN2Z1H9</accession>
<evidence type="ECO:0000313" key="3">
    <source>
        <dbReference type="Proteomes" id="UP001500102"/>
    </source>
</evidence>
<sequence>MTVWPVARQFRQPDRNSPTPVAERLFIWNAAAAAPHRFNLAVTGWVAGSVAAQRTHEQELAASGPDGTHVRKLPADLARGAALKAQRPRAGVPGNGRVTR</sequence>
<dbReference type="EMBL" id="BAAAQB010000029">
    <property type="protein sequence ID" value="GAA2135349.1"/>
    <property type="molecule type" value="Genomic_DNA"/>
</dbReference>
<evidence type="ECO:0000256" key="1">
    <source>
        <dbReference type="SAM" id="MobiDB-lite"/>
    </source>
</evidence>
<proteinExistence type="predicted"/>
<evidence type="ECO:0000313" key="2">
    <source>
        <dbReference type="EMBL" id="GAA2135349.1"/>
    </source>
</evidence>